<organism evidence="7 8">
    <name type="scientific">Haliscomenobacter hydrossis (strain ATCC 27775 / DSM 1100 / LMG 10767 / O)</name>
    <dbReference type="NCBI Taxonomy" id="760192"/>
    <lineage>
        <taxon>Bacteria</taxon>
        <taxon>Pseudomonadati</taxon>
        <taxon>Bacteroidota</taxon>
        <taxon>Saprospiria</taxon>
        <taxon>Saprospirales</taxon>
        <taxon>Haliscomenobacteraceae</taxon>
        <taxon>Haliscomenobacter</taxon>
    </lineage>
</organism>
<reference evidence="7 8" key="1">
    <citation type="journal article" date="2011" name="Stand. Genomic Sci.">
        <title>Complete genome sequence of Haliscomenobacter hydrossis type strain (O).</title>
        <authorList>
            <consortium name="US DOE Joint Genome Institute (JGI-PGF)"/>
            <person name="Daligault H."/>
            <person name="Lapidus A."/>
            <person name="Zeytun A."/>
            <person name="Nolan M."/>
            <person name="Lucas S."/>
            <person name="Del Rio T.G."/>
            <person name="Tice H."/>
            <person name="Cheng J.F."/>
            <person name="Tapia R."/>
            <person name="Han C."/>
            <person name="Goodwin L."/>
            <person name="Pitluck S."/>
            <person name="Liolios K."/>
            <person name="Pagani I."/>
            <person name="Ivanova N."/>
            <person name="Huntemann M."/>
            <person name="Mavromatis K."/>
            <person name="Mikhailova N."/>
            <person name="Pati A."/>
            <person name="Chen A."/>
            <person name="Palaniappan K."/>
            <person name="Land M."/>
            <person name="Hauser L."/>
            <person name="Brambilla E.M."/>
            <person name="Rohde M."/>
            <person name="Verbarg S."/>
            <person name="Goker M."/>
            <person name="Bristow J."/>
            <person name="Eisen J.A."/>
            <person name="Markowitz V."/>
            <person name="Hugenholtz P."/>
            <person name="Kyrpides N.C."/>
            <person name="Klenk H.P."/>
            <person name="Woyke T."/>
        </authorList>
    </citation>
    <scope>NUCLEOTIDE SEQUENCE [LARGE SCALE GENOMIC DNA]</scope>
    <source>
        <strain evidence="8">ATCC 27775 / DSM 1100 / LMG 10767 / O</strain>
    </source>
</reference>
<accession>F4L664</accession>
<dbReference type="GO" id="GO:0016020">
    <property type="term" value="C:membrane"/>
    <property type="evidence" value="ECO:0007669"/>
    <property type="project" value="UniProtKB-SubCell"/>
</dbReference>
<feature type="transmembrane region" description="Helical" evidence="5">
    <location>
        <begin position="97"/>
        <end position="112"/>
    </location>
</feature>
<feature type="transmembrane region" description="Helical" evidence="5">
    <location>
        <begin position="52"/>
        <end position="69"/>
    </location>
</feature>
<dbReference type="AlphaFoldDB" id="F4L664"/>
<feature type="transmembrane region" description="Helical" evidence="5">
    <location>
        <begin position="220"/>
        <end position="237"/>
    </location>
</feature>
<feature type="domain" description="Methylamine utilisation protein MauE" evidence="6">
    <location>
        <begin position="122"/>
        <end position="210"/>
    </location>
</feature>
<feature type="transmembrane region" description="Helical" evidence="5">
    <location>
        <begin position="172"/>
        <end position="189"/>
    </location>
</feature>
<evidence type="ECO:0000256" key="4">
    <source>
        <dbReference type="ARBA" id="ARBA00023136"/>
    </source>
</evidence>
<protein>
    <submittedName>
        <fullName evidence="7">DoxX family protein</fullName>
    </submittedName>
</protein>
<dbReference type="Pfam" id="PF07291">
    <property type="entry name" value="MauE"/>
    <property type="match status" value="1"/>
</dbReference>
<sequence>MQTKPIDPQIKWIKIILISAFTIGLLGSYKLWISDRFFPLSPLIEGFSLPVPLSYLLFGLLVLSLLALFVRFEHRVMLLFFSLLTLAILLDQNRMQAWVYFYSLILLSFYNPKNTLDKEGTIRFIQIIMICMYFWSGAHKINSSFLSIEFPQMIQDFLKGNDPQTLSLVKRFSWLIPSFEILAAILLFFRKTRVVGFGIAVMTHLSIIVLFGPLGLKQNYIILPWNLALILLGYLVFFKNRSKITLPTWKTVALFWFVGIMPMFNLLNAWGDCLSWSLYSSKNKLFYVSIAKQHWPQFQPHLESALINKEVQQERYIVDVNKWSYEELSVPVNPEYRVFKSISKFFCTYNIPETDLMFMMYRKPVKVENLERWGCEE</sequence>
<name>F4L664_HALH1</name>
<dbReference type="EMBL" id="CP002691">
    <property type="protein sequence ID" value="AEE54082.1"/>
    <property type="molecule type" value="Genomic_DNA"/>
</dbReference>
<evidence type="ECO:0000256" key="2">
    <source>
        <dbReference type="ARBA" id="ARBA00022692"/>
    </source>
</evidence>
<gene>
    <name evidence="7" type="ordered locus">Halhy_6262</name>
</gene>
<dbReference type="OrthoDB" id="1196478at2"/>
<keyword evidence="8" id="KW-1185">Reference proteome</keyword>
<dbReference type="GO" id="GO:0030416">
    <property type="term" value="P:methylamine metabolic process"/>
    <property type="evidence" value="ECO:0007669"/>
    <property type="project" value="InterPro"/>
</dbReference>
<dbReference type="eggNOG" id="ENOG5030W5G">
    <property type="taxonomic scope" value="Bacteria"/>
</dbReference>
<dbReference type="KEGG" id="hhy:Halhy_6262"/>
<dbReference type="STRING" id="760192.Halhy_6262"/>
<dbReference type="Proteomes" id="UP000008461">
    <property type="component" value="Chromosome"/>
</dbReference>
<evidence type="ECO:0000256" key="5">
    <source>
        <dbReference type="SAM" id="Phobius"/>
    </source>
</evidence>
<evidence type="ECO:0000313" key="7">
    <source>
        <dbReference type="EMBL" id="AEE54082.1"/>
    </source>
</evidence>
<dbReference type="RefSeq" id="WP_013768603.1">
    <property type="nucleotide sequence ID" value="NC_015510.1"/>
</dbReference>
<reference key="2">
    <citation type="submission" date="2011-04" db="EMBL/GenBank/DDBJ databases">
        <title>Complete sequence of chromosome of Haliscomenobacter hydrossis DSM 1100.</title>
        <authorList>
            <consortium name="US DOE Joint Genome Institute (JGI-PGF)"/>
            <person name="Lucas S."/>
            <person name="Han J."/>
            <person name="Lapidus A."/>
            <person name="Bruce D."/>
            <person name="Goodwin L."/>
            <person name="Pitluck S."/>
            <person name="Peters L."/>
            <person name="Kyrpides N."/>
            <person name="Mavromatis K."/>
            <person name="Ivanova N."/>
            <person name="Ovchinnikova G."/>
            <person name="Pagani I."/>
            <person name="Daligault H."/>
            <person name="Detter J.C."/>
            <person name="Han C."/>
            <person name="Land M."/>
            <person name="Hauser L."/>
            <person name="Markowitz V."/>
            <person name="Cheng J.-F."/>
            <person name="Hugenholtz P."/>
            <person name="Woyke T."/>
            <person name="Wu D."/>
            <person name="Verbarg S."/>
            <person name="Frueling A."/>
            <person name="Brambilla E."/>
            <person name="Klenk H.-P."/>
            <person name="Eisen J.A."/>
        </authorList>
    </citation>
    <scope>NUCLEOTIDE SEQUENCE</scope>
    <source>
        <strain>DSM 1100</strain>
    </source>
</reference>
<keyword evidence="4 5" id="KW-0472">Membrane</keyword>
<evidence type="ECO:0000256" key="1">
    <source>
        <dbReference type="ARBA" id="ARBA00004141"/>
    </source>
</evidence>
<feature type="transmembrane region" description="Helical" evidence="5">
    <location>
        <begin position="249"/>
        <end position="271"/>
    </location>
</feature>
<feature type="transmembrane region" description="Helical" evidence="5">
    <location>
        <begin position="12"/>
        <end position="32"/>
    </location>
</feature>
<feature type="transmembrane region" description="Helical" evidence="5">
    <location>
        <begin position="194"/>
        <end position="214"/>
    </location>
</feature>
<proteinExistence type="predicted"/>
<evidence type="ECO:0000259" key="6">
    <source>
        <dbReference type="Pfam" id="PF07291"/>
    </source>
</evidence>
<feature type="transmembrane region" description="Helical" evidence="5">
    <location>
        <begin position="124"/>
        <end position="141"/>
    </location>
</feature>
<dbReference type="HOGENOM" id="CLU_733118_0_0_10"/>
<evidence type="ECO:0000313" key="8">
    <source>
        <dbReference type="Proteomes" id="UP000008461"/>
    </source>
</evidence>
<evidence type="ECO:0000256" key="3">
    <source>
        <dbReference type="ARBA" id="ARBA00022989"/>
    </source>
</evidence>
<feature type="transmembrane region" description="Helical" evidence="5">
    <location>
        <begin position="76"/>
        <end position="91"/>
    </location>
</feature>
<comment type="subcellular location">
    <subcellularLocation>
        <location evidence="1">Membrane</location>
        <topology evidence="1">Multi-pass membrane protein</topology>
    </subcellularLocation>
</comment>
<keyword evidence="3 5" id="KW-1133">Transmembrane helix</keyword>
<keyword evidence="2 5" id="KW-0812">Transmembrane</keyword>
<dbReference type="InterPro" id="IPR009908">
    <property type="entry name" value="Methylamine_util_MauE"/>
</dbReference>